<name>A0A7S0HRI3_9EUKA</name>
<proteinExistence type="predicted"/>
<organism evidence="1">
    <name type="scientific">Phaeocystis antarctica</name>
    <dbReference type="NCBI Taxonomy" id="33657"/>
    <lineage>
        <taxon>Eukaryota</taxon>
        <taxon>Haptista</taxon>
        <taxon>Haptophyta</taxon>
        <taxon>Prymnesiophyceae</taxon>
        <taxon>Phaeocystales</taxon>
        <taxon>Phaeocystaceae</taxon>
        <taxon>Phaeocystis</taxon>
    </lineage>
</organism>
<reference evidence="1" key="1">
    <citation type="submission" date="2021-01" db="EMBL/GenBank/DDBJ databases">
        <authorList>
            <person name="Corre E."/>
            <person name="Pelletier E."/>
            <person name="Niang G."/>
            <person name="Scheremetjew M."/>
            <person name="Finn R."/>
            <person name="Kale V."/>
            <person name="Holt S."/>
            <person name="Cochrane G."/>
            <person name="Meng A."/>
            <person name="Brown T."/>
            <person name="Cohen L."/>
        </authorList>
    </citation>
    <scope>NUCLEOTIDE SEQUENCE</scope>
    <source>
        <strain evidence="1">CCMP1374</strain>
    </source>
</reference>
<dbReference type="EMBL" id="HBEP01020986">
    <property type="protein sequence ID" value="CAD8491846.1"/>
    <property type="molecule type" value="Transcribed_RNA"/>
</dbReference>
<protein>
    <submittedName>
        <fullName evidence="1">Uncharacterized protein</fullName>
    </submittedName>
</protein>
<evidence type="ECO:0000313" key="1">
    <source>
        <dbReference type="EMBL" id="CAD8491846.1"/>
    </source>
</evidence>
<accession>A0A7S0HRI3</accession>
<dbReference type="AlphaFoldDB" id="A0A7S0HRI3"/>
<sequence length="137" mass="13920">MLAIASCTSSALTLNGLVAARPAVAAQTGLPALVSGVGAAYVSLARPLQVGIPVVGVAALAWAAREAQQREALLASGEECMLGDEGKCVEYDNSVEATPVWKLQIAAASKRLTQTNNVADKLGSAGAPEGFVWGKTL</sequence>
<gene>
    <name evidence="1" type="ORF">PANT1444_LOCUS11791</name>
</gene>